<keyword evidence="1" id="KW-1133">Transmembrane helix</keyword>
<sequence length="107" mass="11645">MFEVGGLLKNQILFIFLFSTCVLCDAIPLVAFGHRKLESRTITSYSFGGSHGPANSYPESLRVHRLQTSYSTVSSRVVLGQNFIQEGPGARISVSSAAVSFIYCPLV</sequence>
<evidence type="ECO:0000313" key="3">
    <source>
        <dbReference type="Proteomes" id="UP000192257"/>
    </source>
</evidence>
<dbReference type="VEuPathDB" id="TriTrypDB:TM35_000181790"/>
<dbReference type="AlphaFoldDB" id="A0A1X0NTW7"/>
<dbReference type="RefSeq" id="XP_028882188.1">
    <property type="nucleotide sequence ID" value="XM_029026492.1"/>
</dbReference>
<evidence type="ECO:0000313" key="2">
    <source>
        <dbReference type="EMBL" id="ORC88122.1"/>
    </source>
</evidence>
<dbReference type="EMBL" id="NBCO01000018">
    <property type="protein sequence ID" value="ORC88122.1"/>
    <property type="molecule type" value="Genomic_DNA"/>
</dbReference>
<protein>
    <submittedName>
        <fullName evidence="2">Uncharacterized protein</fullName>
    </submittedName>
</protein>
<dbReference type="Proteomes" id="UP000192257">
    <property type="component" value="Unassembled WGS sequence"/>
</dbReference>
<keyword evidence="1" id="KW-0472">Membrane</keyword>
<keyword evidence="3" id="KW-1185">Reference proteome</keyword>
<reference evidence="2 3" key="1">
    <citation type="submission" date="2017-03" db="EMBL/GenBank/DDBJ databases">
        <title>An alternative strategy for trypanosome survival in the mammalian bloodstream revealed through genome and transcriptome analysis of the ubiquitous bovine parasite Trypanosoma (Megatrypanum) theileri.</title>
        <authorList>
            <person name="Kelly S."/>
            <person name="Ivens A."/>
            <person name="Mott A."/>
            <person name="O'Neill E."/>
            <person name="Emms D."/>
            <person name="Macleod O."/>
            <person name="Voorheis P."/>
            <person name="Matthews J."/>
            <person name="Matthews K."/>
            <person name="Carrington M."/>
        </authorList>
    </citation>
    <scope>NUCLEOTIDE SEQUENCE [LARGE SCALE GENOMIC DNA]</scope>
    <source>
        <strain evidence="2">Edinburgh</strain>
    </source>
</reference>
<feature type="transmembrane region" description="Helical" evidence="1">
    <location>
        <begin position="12"/>
        <end position="32"/>
    </location>
</feature>
<dbReference type="GeneID" id="39986272"/>
<accession>A0A1X0NTW7</accession>
<organism evidence="2 3">
    <name type="scientific">Trypanosoma theileri</name>
    <dbReference type="NCBI Taxonomy" id="67003"/>
    <lineage>
        <taxon>Eukaryota</taxon>
        <taxon>Discoba</taxon>
        <taxon>Euglenozoa</taxon>
        <taxon>Kinetoplastea</taxon>
        <taxon>Metakinetoplastina</taxon>
        <taxon>Trypanosomatida</taxon>
        <taxon>Trypanosomatidae</taxon>
        <taxon>Trypanosoma</taxon>
    </lineage>
</organism>
<name>A0A1X0NTW7_9TRYP</name>
<keyword evidence="1" id="KW-0812">Transmembrane</keyword>
<comment type="caution">
    <text evidence="2">The sequence shown here is derived from an EMBL/GenBank/DDBJ whole genome shotgun (WGS) entry which is preliminary data.</text>
</comment>
<proteinExistence type="predicted"/>
<evidence type="ECO:0000256" key="1">
    <source>
        <dbReference type="SAM" id="Phobius"/>
    </source>
</evidence>
<gene>
    <name evidence="2" type="ORF">TM35_000181790</name>
</gene>